<dbReference type="Gene3D" id="3.30.565.10">
    <property type="entry name" value="Histidine kinase-like ATPase, C-terminal domain"/>
    <property type="match status" value="1"/>
</dbReference>
<keyword evidence="1" id="KW-0812">Transmembrane</keyword>
<keyword evidence="1" id="KW-0472">Membrane</keyword>
<dbReference type="PANTHER" id="PTHR34220:SF7">
    <property type="entry name" value="SENSOR HISTIDINE KINASE YPDA"/>
    <property type="match status" value="1"/>
</dbReference>
<comment type="caution">
    <text evidence="3">The sequence shown here is derived from an EMBL/GenBank/DDBJ whole genome shotgun (WGS) entry which is preliminary data.</text>
</comment>
<dbReference type="InterPro" id="IPR010559">
    <property type="entry name" value="Sig_transdc_His_kin_internal"/>
</dbReference>
<evidence type="ECO:0000313" key="4">
    <source>
        <dbReference type="Proteomes" id="UP000598271"/>
    </source>
</evidence>
<reference evidence="3 4" key="1">
    <citation type="journal article" date="2014" name="Int. J. Syst. Evol. Microbiol.">
        <title>Complete genome sequence of Corynebacterium casei LMG S-19264T (=DSM 44701T), isolated from a smear-ripened cheese.</title>
        <authorList>
            <consortium name="US DOE Joint Genome Institute (JGI-PGF)"/>
            <person name="Walter F."/>
            <person name="Albersmeier A."/>
            <person name="Kalinowski J."/>
            <person name="Ruckert C."/>
        </authorList>
    </citation>
    <scope>NUCLEOTIDE SEQUENCE [LARGE SCALE GENOMIC DNA]</scope>
    <source>
        <strain evidence="3 4">KCTC 12866</strain>
    </source>
</reference>
<keyword evidence="1" id="KW-1133">Transmembrane helix</keyword>
<name>A0A8J3GAX2_9BACT</name>
<gene>
    <name evidence="3" type="ORF">GCM10007390_28810</name>
</gene>
<accession>A0A8J3GAX2</accession>
<dbReference type="PANTHER" id="PTHR34220">
    <property type="entry name" value="SENSOR HISTIDINE KINASE YPDA"/>
    <property type="match status" value="1"/>
</dbReference>
<dbReference type="GO" id="GO:0016020">
    <property type="term" value="C:membrane"/>
    <property type="evidence" value="ECO:0007669"/>
    <property type="project" value="InterPro"/>
</dbReference>
<evidence type="ECO:0000313" key="3">
    <source>
        <dbReference type="EMBL" id="GHB72953.1"/>
    </source>
</evidence>
<feature type="transmembrane region" description="Helical" evidence="1">
    <location>
        <begin position="73"/>
        <end position="92"/>
    </location>
</feature>
<keyword evidence="4" id="KW-1185">Reference proteome</keyword>
<organism evidence="3 4">
    <name type="scientific">Persicitalea jodogahamensis</name>
    <dbReference type="NCBI Taxonomy" id="402147"/>
    <lineage>
        <taxon>Bacteria</taxon>
        <taxon>Pseudomonadati</taxon>
        <taxon>Bacteroidota</taxon>
        <taxon>Cytophagia</taxon>
        <taxon>Cytophagales</taxon>
        <taxon>Spirosomataceae</taxon>
        <taxon>Persicitalea</taxon>
    </lineage>
</organism>
<sequence length="348" mass="41023">MTIKNHTSILPYKEVLFQVLLHVVVFIFYSYDRRNPRIEPYQFVFFATYATAAFVINYSLLPRFLYQKKHWQFILGVVVAITVVILLEELVIERIYFPDTRGRRFLGVFFSLWAVLPVITVLSGFKFAWDAIGKQQEVESLKSTIRESELKFLKSQINPHFLFNNLNNLYSYAIEFSPKTPEIILKLSSVLRYMLYECREKFVSLSKEVEQLENFTELYEMQIEERGTVNFSAHIQYPEFQIAPLILIVFIENAFKHSQASQSDNIRIDITIQLLEDGELHFSCKNSFRPMGNTENLAKGIGLENVMKRLKLLYPKAHKLTIEDSDDQYEVYLSMQLTQQTRHELYHY</sequence>
<feature type="domain" description="Signal transduction histidine kinase internal region" evidence="2">
    <location>
        <begin position="148"/>
        <end position="226"/>
    </location>
</feature>
<dbReference type="InterPro" id="IPR050640">
    <property type="entry name" value="Bact_2-comp_sensor_kinase"/>
</dbReference>
<dbReference type="InterPro" id="IPR036890">
    <property type="entry name" value="HATPase_C_sf"/>
</dbReference>
<evidence type="ECO:0000256" key="1">
    <source>
        <dbReference type="SAM" id="Phobius"/>
    </source>
</evidence>
<feature type="transmembrane region" description="Helical" evidence="1">
    <location>
        <begin position="43"/>
        <end position="61"/>
    </location>
</feature>
<proteinExistence type="predicted"/>
<feature type="transmembrane region" description="Helical" evidence="1">
    <location>
        <begin position="104"/>
        <end position="129"/>
    </location>
</feature>
<dbReference type="GO" id="GO:0000155">
    <property type="term" value="F:phosphorelay sensor kinase activity"/>
    <property type="evidence" value="ECO:0007669"/>
    <property type="project" value="InterPro"/>
</dbReference>
<dbReference type="Proteomes" id="UP000598271">
    <property type="component" value="Unassembled WGS sequence"/>
</dbReference>
<protein>
    <recommendedName>
        <fullName evidence="2">Signal transduction histidine kinase internal region domain-containing protein</fullName>
    </recommendedName>
</protein>
<dbReference type="AlphaFoldDB" id="A0A8J3GAX2"/>
<evidence type="ECO:0000259" key="2">
    <source>
        <dbReference type="Pfam" id="PF06580"/>
    </source>
</evidence>
<feature type="transmembrane region" description="Helical" evidence="1">
    <location>
        <begin position="15"/>
        <end position="31"/>
    </location>
</feature>
<dbReference type="Pfam" id="PF06580">
    <property type="entry name" value="His_kinase"/>
    <property type="match status" value="1"/>
</dbReference>
<dbReference type="EMBL" id="BMXF01000002">
    <property type="protein sequence ID" value="GHB72953.1"/>
    <property type="molecule type" value="Genomic_DNA"/>
</dbReference>